<evidence type="ECO:0000256" key="1">
    <source>
        <dbReference type="SAM" id="MobiDB-lite"/>
    </source>
</evidence>
<dbReference type="EnsemblPlants" id="OGLUM02G35120.1">
    <property type="protein sequence ID" value="OGLUM02G35120.1"/>
    <property type="gene ID" value="OGLUM02G35120"/>
</dbReference>
<protein>
    <submittedName>
        <fullName evidence="2">Uncharacterized protein</fullName>
    </submittedName>
</protein>
<proteinExistence type="predicted"/>
<reference evidence="2" key="1">
    <citation type="submission" date="2015-04" db="UniProtKB">
        <authorList>
            <consortium name="EnsemblPlants"/>
        </authorList>
    </citation>
    <scope>IDENTIFICATION</scope>
</reference>
<keyword evidence="3" id="KW-1185">Reference proteome</keyword>
<reference evidence="2" key="2">
    <citation type="submission" date="2018-05" db="EMBL/GenBank/DDBJ databases">
        <title>OgluRS3 (Oryza glumaepatula Reference Sequence Version 3).</title>
        <authorList>
            <person name="Zhang J."/>
            <person name="Kudrna D."/>
            <person name="Lee S."/>
            <person name="Talag J."/>
            <person name="Welchert J."/>
            <person name="Wing R.A."/>
        </authorList>
    </citation>
    <scope>NUCLEOTIDE SEQUENCE [LARGE SCALE GENOMIC DNA]</scope>
</reference>
<feature type="region of interest" description="Disordered" evidence="1">
    <location>
        <begin position="225"/>
        <end position="248"/>
    </location>
</feature>
<dbReference type="AlphaFoldDB" id="A0A0D9YYY6"/>
<evidence type="ECO:0000313" key="3">
    <source>
        <dbReference type="Proteomes" id="UP000026961"/>
    </source>
</evidence>
<dbReference type="HOGENOM" id="CLU_056263_0_0_1"/>
<dbReference type="Proteomes" id="UP000026961">
    <property type="component" value="Chromosome 2"/>
</dbReference>
<evidence type="ECO:0000313" key="2">
    <source>
        <dbReference type="EnsemblPlants" id="OGLUM02G35120.1"/>
    </source>
</evidence>
<organism evidence="2">
    <name type="scientific">Oryza glumipatula</name>
    <dbReference type="NCBI Taxonomy" id="40148"/>
    <lineage>
        <taxon>Eukaryota</taxon>
        <taxon>Viridiplantae</taxon>
        <taxon>Streptophyta</taxon>
        <taxon>Embryophyta</taxon>
        <taxon>Tracheophyta</taxon>
        <taxon>Spermatophyta</taxon>
        <taxon>Magnoliopsida</taxon>
        <taxon>Liliopsida</taxon>
        <taxon>Poales</taxon>
        <taxon>Poaceae</taxon>
        <taxon>BOP clade</taxon>
        <taxon>Oryzoideae</taxon>
        <taxon>Oryzeae</taxon>
        <taxon>Oryzinae</taxon>
        <taxon>Oryza</taxon>
    </lineage>
</organism>
<accession>A0A0D9YYY6</accession>
<dbReference type="Gramene" id="OGLUM02G35120.1">
    <property type="protein sequence ID" value="OGLUM02G35120.1"/>
    <property type="gene ID" value="OGLUM02G35120"/>
</dbReference>
<sequence>MEYMRLVVDLMVKRGRPKLHDGVRLPRLRRDEGRVREATFGDGILAKPQPEDGKMSIFSIIWAVKEDLESTAHDTMGPLSVLSSGNRTQAFLWETGKKMLEPAAISLNKVYWWIHFIPLYDHANCLRYFLIYNNCWAICHLYIVLNHYMENGTPTFAASLQQINAARASFCLPMDKSPPTADFSPLPTYRHLSSHSPAPAHRVGKPRRAVVEELLGRRGDKLPGGTGRCLSVNPSTTPPPLEIRHWGDGRRRRDPRAVVAGHGCGHRRADGREARSWRAAVAVVDGLMGGRSATAAVAPSWWAPDDGHACRHGSLFL</sequence>
<name>A0A0D9YYY6_9ORYZ</name>